<dbReference type="AlphaFoldDB" id="J9G9I0"/>
<proteinExistence type="predicted"/>
<protein>
    <submittedName>
        <fullName evidence="1">Uncharacterized protein</fullName>
    </submittedName>
</protein>
<name>J9G9I0_9ZZZZ</name>
<accession>J9G9I0</accession>
<evidence type="ECO:0000313" key="1">
    <source>
        <dbReference type="EMBL" id="EJX03937.1"/>
    </source>
</evidence>
<dbReference type="EMBL" id="AMCI01001982">
    <property type="protein sequence ID" value="EJX03937.1"/>
    <property type="molecule type" value="Genomic_DNA"/>
</dbReference>
<comment type="caution">
    <text evidence="1">The sequence shown here is derived from an EMBL/GenBank/DDBJ whole genome shotgun (WGS) entry which is preliminary data.</text>
</comment>
<reference evidence="1" key="1">
    <citation type="journal article" date="2012" name="PLoS ONE">
        <title>Gene sets for utilization of primary and secondary nutrition supplies in the distal gut of endangered iberian lynx.</title>
        <authorList>
            <person name="Alcaide M."/>
            <person name="Messina E."/>
            <person name="Richter M."/>
            <person name="Bargiela R."/>
            <person name="Peplies J."/>
            <person name="Huws S.A."/>
            <person name="Newbold C.J."/>
            <person name="Golyshin P.N."/>
            <person name="Simon M.A."/>
            <person name="Lopez G."/>
            <person name="Yakimov M.M."/>
            <person name="Ferrer M."/>
        </authorList>
    </citation>
    <scope>NUCLEOTIDE SEQUENCE</scope>
</reference>
<gene>
    <name evidence="1" type="ORF">EVA_07955</name>
</gene>
<sequence length="188" mass="21528">MKPGRKLLIILLTTVCFWGGLFYCISCCNSPDKRAMEVAERALRTLVDNPESIQIKGISKAEPVFGKEYVNPHEKAALSMHLMKYGQKLMEETDYLQKPGREADGIREQLTRQLDAMTTLRTLIAYENRTEAKSEKGKGKTAKPFNGWKVKIDFEAKTPQGKPYHSEYWFILDKKAEIVVKLFEIPLL</sequence>
<organism evidence="1">
    <name type="scientific">gut metagenome</name>
    <dbReference type="NCBI Taxonomy" id="749906"/>
    <lineage>
        <taxon>unclassified sequences</taxon>
        <taxon>metagenomes</taxon>
        <taxon>organismal metagenomes</taxon>
    </lineage>
</organism>